<keyword evidence="6" id="KW-1185">Reference proteome</keyword>
<dbReference type="GO" id="GO:0003677">
    <property type="term" value="F:DNA binding"/>
    <property type="evidence" value="ECO:0007669"/>
    <property type="project" value="UniProtKB-KW"/>
</dbReference>
<evidence type="ECO:0000259" key="4">
    <source>
        <dbReference type="PROSITE" id="PS50943"/>
    </source>
</evidence>
<dbReference type="Pfam" id="PF00717">
    <property type="entry name" value="Peptidase_S24"/>
    <property type="match status" value="1"/>
</dbReference>
<dbReference type="InterPro" id="IPR036286">
    <property type="entry name" value="LexA/Signal_pep-like_sf"/>
</dbReference>
<dbReference type="InterPro" id="IPR039418">
    <property type="entry name" value="LexA-like"/>
</dbReference>
<evidence type="ECO:0000256" key="2">
    <source>
        <dbReference type="ARBA" id="ARBA00023125"/>
    </source>
</evidence>
<name>A0A845BLP0_9NEIS</name>
<evidence type="ECO:0000256" key="3">
    <source>
        <dbReference type="ARBA" id="ARBA00023163"/>
    </source>
</evidence>
<dbReference type="Gene3D" id="2.10.109.10">
    <property type="entry name" value="Umud Fragment, subunit A"/>
    <property type="match status" value="1"/>
</dbReference>
<dbReference type="SUPFAM" id="SSF47413">
    <property type="entry name" value="lambda repressor-like DNA-binding domains"/>
    <property type="match status" value="1"/>
</dbReference>
<dbReference type="EMBL" id="WSSB01000008">
    <property type="protein sequence ID" value="MXR37245.1"/>
    <property type="molecule type" value="Genomic_DNA"/>
</dbReference>
<comment type="caution">
    <text evidence="5">The sequence shown here is derived from an EMBL/GenBank/DDBJ whole genome shotgun (WGS) entry which is preliminary data.</text>
</comment>
<evidence type="ECO:0000313" key="5">
    <source>
        <dbReference type="EMBL" id="MXR37245.1"/>
    </source>
</evidence>
<dbReference type="AlphaFoldDB" id="A0A845BLP0"/>
<dbReference type="InterPro" id="IPR001387">
    <property type="entry name" value="Cro/C1-type_HTH"/>
</dbReference>
<dbReference type="InterPro" id="IPR015927">
    <property type="entry name" value="Peptidase_S24_S26A/B/C"/>
</dbReference>
<dbReference type="CDD" id="cd06529">
    <property type="entry name" value="S24_LexA-like"/>
    <property type="match status" value="1"/>
</dbReference>
<reference evidence="5 6" key="1">
    <citation type="submission" date="2019-12" db="EMBL/GenBank/DDBJ databases">
        <title>Neisseriaceae gen. nov. sp. Genome sequencing and assembly.</title>
        <authorList>
            <person name="Liu Z."/>
            <person name="Li A."/>
        </authorList>
    </citation>
    <scope>NUCLEOTIDE SEQUENCE [LARGE SCALE GENOMIC DNA]</scope>
    <source>
        <strain evidence="5 6">B2N2-7</strain>
    </source>
</reference>
<keyword evidence="2" id="KW-0238">DNA-binding</keyword>
<keyword evidence="3" id="KW-0804">Transcription</keyword>
<accession>A0A845BLP0</accession>
<sequence>MLNLSGFRILNMTLAERVILAIKHSRKSQREIAGEIGISPGALTLWKTGETKDIKSTHLHKAAKALGVHPEWLATGKGEMLAPNLGAAIQTPWRPVVVINSDEDIEHDVIAIPRYTVKASAGNGEPVLEIDTKGQPNYCRGGWAKRNGYKAEDLFSIVANGDSMEPTIPNGASLIVHKQNEIVSGKVHVICKGNECYVKRLILQMDGSLLARSDNRENYKDMELRPEDPETLHIVGQVVSVSFNL</sequence>
<dbReference type="Gene3D" id="1.10.260.40">
    <property type="entry name" value="lambda repressor-like DNA-binding domains"/>
    <property type="match status" value="1"/>
</dbReference>
<dbReference type="SUPFAM" id="SSF51306">
    <property type="entry name" value="LexA/Signal peptidase"/>
    <property type="match status" value="1"/>
</dbReference>
<dbReference type="PANTHER" id="PTHR40661">
    <property type="match status" value="1"/>
</dbReference>
<keyword evidence="1" id="KW-0805">Transcription regulation</keyword>
<dbReference type="InterPro" id="IPR010982">
    <property type="entry name" value="Lambda_DNA-bd_dom_sf"/>
</dbReference>
<feature type="domain" description="HTH cro/C1-type" evidence="4">
    <location>
        <begin position="28"/>
        <end position="73"/>
    </location>
</feature>
<dbReference type="Pfam" id="PF01381">
    <property type="entry name" value="HTH_3"/>
    <property type="match status" value="1"/>
</dbReference>
<proteinExistence type="predicted"/>
<dbReference type="CDD" id="cd00093">
    <property type="entry name" value="HTH_XRE"/>
    <property type="match status" value="1"/>
</dbReference>
<gene>
    <name evidence="5" type="ORF">GQF02_09700</name>
</gene>
<evidence type="ECO:0000313" key="6">
    <source>
        <dbReference type="Proteomes" id="UP000467214"/>
    </source>
</evidence>
<evidence type="ECO:0000256" key="1">
    <source>
        <dbReference type="ARBA" id="ARBA00023015"/>
    </source>
</evidence>
<protein>
    <submittedName>
        <fullName evidence="5">Helix-turn-helix domain-containing protein</fullName>
    </submittedName>
</protein>
<dbReference type="SMART" id="SM00530">
    <property type="entry name" value="HTH_XRE"/>
    <property type="match status" value="1"/>
</dbReference>
<dbReference type="PROSITE" id="PS50943">
    <property type="entry name" value="HTH_CROC1"/>
    <property type="match status" value="1"/>
</dbReference>
<dbReference type="Proteomes" id="UP000467214">
    <property type="component" value="Unassembled WGS sequence"/>
</dbReference>
<organism evidence="5 6">
    <name type="scientific">Craterilacuibacter sinensis</name>
    <dbReference type="NCBI Taxonomy" id="2686017"/>
    <lineage>
        <taxon>Bacteria</taxon>
        <taxon>Pseudomonadati</taxon>
        <taxon>Pseudomonadota</taxon>
        <taxon>Betaproteobacteria</taxon>
        <taxon>Neisseriales</taxon>
        <taxon>Neisseriaceae</taxon>
        <taxon>Craterilacuibacter</taxon>
    </lineage>
</organism>
<dbReference type="PANTHER" id="PTHR40661:SF3">
    <property type="entry name" value="FELS-1 PROPHAGE TRANSCRIPTIONAL REGULATOR"/>
    <property type="match status" value="1"/>
</dbReference>